<evidence type="ECO:0000256" key="4">
    <source>
        <dbReference type="ARBA" id="ARBA00023204"/>
    </source>
</evidence>
<dbReference type="Proteomes" id="UP001445335">
    <property type="component" value="Unassembled WGS sequence"/>
</dbReference>
<evidence type="ECO:0000256" key="6">
    <source>
        <dbReference type="SAM" id="MobiDB-lite"/>
    </source>
</evidence>
<dbReference type="GO" id="GO:0035312">
    <property type="term" value="F:5'-3' DNA exonuclease activity"/>
    <property type="evidence" value="ECO:0007669"/>
    <property type="project" value="TreeGrafter"/>
</dbReference>
<dbReference type="InterPro" id="IPR011084">
    <property type="entry name" value="DRMBL"/>
</dbReference>
<evidence type="ECO:0000256" key="5">
    <source>
        <dbReference type="ARBA" id="ARBA00023242"/>
    </source>
</evidence>
<comment type="similarity">
    <text evidence="2">Belongs to the DNA repair metallo-beta-lactamase (DRMBL) family.</text>
</comment>
<comment type="caution">
    <text evidence="8">The sequence shown here is derived from an EMBL/GenBank/DDBJ whole genome shotgun (WGS) entry which is preliminary data.</text>
</comment>
<dbReference type="GO" id="GO:0036297">
    <property type="term" value="P:interstrand cross-link repair"/>
    <property type="evidence" value="ECO:0007669"/>
    <property type="project" value="TreeGrafter"/>
</dbReference>
<reference evidence="8 9" key="1">
    <citation type="journal article" date="2024" name="Nat. Commun.">
        <title>Phylogenomics reveals the evolutionary origins of lichenization in chlorophyte algae.</title>
        <authorList>
            <person name="Puginier C."/>
            <person name="Libourel C."/>
            <person name="Otte J."/>
            <person name="Skaloud P."/>
            <person name="Haon M."/>
            <person name="Grisel S."/>
            <person name="Petersen M."/>
            <person name="Berrin J.G."/>
            <person name="Delaux P.M."/>
            <person name="Dal Grande F."/>
            <person name="Keller J."/>
        </authorList>
    </citation>
    <scope>NUCLEOTIDE SEQUENCE [LARGE SCALE GENOMIC DNA]</scope>
    <source>
        <strain evidence="8 9">SAG 245.80</strain>
    </source>
</reference>
<dbReference type="EMBL" id="JALJOU010000005">
    <property type="protein sequence ID" value="KAK9843634.1"/>
    <property type="molecule type" value="Genomic_DNA"/>
</dbReference>
<dbReference type="GO" id="GO:0003684">
    <property type="term" value="F:damaged DNA binding"/>
    <property type="evidence" value="ECO:0007669"/>
    <property type="project" value="TreeGrafter"/>
</dbReference>
<keyword evidence="9" id="KW-1185">Reference proteome</keyword>
<keyword evidence="3" id="KW-0227">DNA damage</keyword>
<dbReference type="SUPFAM" id="SSF47769">
    <property type="entry name" value="SAM/Pointed domain"/>
    <property type="match status" value="1"/>
</dbReference>
<comment type="subcellular location">
    <subcellularLocation>
        <location evidence="1">Nucleus</location>
    </subcellularLocation>
</comment>
<dbReference type="InterPro" id="IPR036866">
    <property type="entry name" value="RibonucZ/Hydroxyglut_hydro"/>
</dbReference>
<dbReference type="CDD" id="cd16273">
    <property type="entry name" value="SNM1A-1C-like_MBL-fold"/>
    <property type="match status" value="1"/>
</dbReference>
<dbReference type="GO" id="GO:0005634">
    <property type="term" value="C:nucleus"/>
    <property type="evidence" value="ECO:0007669"/>
    <property type="project" value="UniProtKB-SubCell"/>
</dbReference>
<dbReference type="Gene3D" id="3.40.50.12650">
    <property type="match status" value="1"/>
</dbReference>
<evidence type="ECO:0000256" key="1">
    <source>
        <dbReference type="ARBA" id="ARBA00004123"/>
    </source>
</evidence>
<feature type="domain" description="DNA repair metallo-beta-lactamase" evidence="7">
    <location>
        <begin position="327"/>
        <end position="430"/>
    </location>
</feature>
<dbReference type="CDD" id="cd09487">
    <property type="entry name" value="SAM_superfamily"/>
    <property type="match status" value="1"/>
</dbReference>
<evidence type="ECO:0000256" key="3">
    <source>
        <dbReference type="ARBA" id="ARBA00022763"/>
    </source>
</evidence>
<dbReference type="GO" id="GO:0006303">
    <property type="term" value="P:double-strand break repair via nonhomologous end joining"/>
    <property type="evidence" value="ECO:0007669"/>
    <property type="project" value="TreeGrafter"/>
</dbReference>
<feature type="region of interest" description="Disordered" evidence="6">
    <location>
        <begin position="61"/>
        <end position="84"/>
    </location>
</feature>
<keyword evidence="5" id="KW-0539">Nucleus</keyword>
<organism evidence="8 9">
    <name type="scientific">Elliptochloris bilobata</name>
    <dbReference type="NCBI Taxonomy" id="381761"/>
    <lineage>
        <taxon>Eukaryota</taxon>
        <taxon>Viridiplantae</taxon>
        <taxon>Chlorophyta</taxon>
        <taxon>core chlorophytes</taxon>
        <taxon>Trebouxiophyceae</taxon>
        <taxon>Trebouxiophyceae incertae sedis</taxon>
        <taxon>Elliptochloris clade</taxon>
        <taxon>Elliptochloris</taxon>
    </lineage>
</organism>
<dbReference type="InterPro" id="IPR013761">
    <property type="entry name" value="SAM/pointed_sf"/>
</dbReference>
<dbReference type="AlphaFoldDB" id="A0AAW1SCH4"/>
<evidence type="ECO:0000313" key="8">
    <source>
        <dbReference type="EMBL" id="KAK9843634.1"/>
    </source>
</evidence>
<keyword evidence="4" id="KW-0234">DNA repair</keyword>
<sequence length="454" mass="49622">MAVPAPTRGLEAHTAAFERAGLTPAALPALRDHDLRELGMVTLGPRRRLIAAATADAQPACSDAQHVAPGDSGLRRGHGGVSGPGKHPVMAAARRGIGGASASARRALPEWQAVPGTRIVVDRFGRAAEQASGCRSWILTHFHSDHYRGLTTRFKAGVIYCTLITATLVHQQLKVPWERLRVVELGRPVLVGGVRVTFLDANHCPGAAMALLEPPGRPPVLHTGDCRWHSGMAAEAALVAVRGRCNLVLDTTYCAPHYTFPPQPQVVQFVLEAVRAEAFNPGTLFLFGCYTIGKERLFLEVARALQRKVYVSASKLRVLQALGLPPEYSCLLTTNDKAAHLQAVPLWRVRLKHMARILRHYRGRYNTIVAFRPCGWAHNTGRGRTGRGRRRQEGTLIIYQVPYSEHSSFEELRQAVAWLQPRRLVPSVGNDGGPRAAEMVRLLRAPGPPPGEED</sequence>
<evidence type="ECO:0000313" key="9">
    <source>
        <dbReference type="Proteomes" id="UP001445335"/>
    </source>
</evidence>
<dbReference type="Pfam" id="PF07522">
    <property type="entry name" value="DRMBL"/>
    <property type="match status" value="1"/>
</dbReference>
<evidence type="ECO:0000259" key="7">
    <source>
        <dbReference type="Pfam" id="PF07522"/>
    </source>
</evidence>
<dbReference type="Gene3D" id="3.60.15.10">
    <property type="entry name" value="Ribonuclease Z/Hydroxyacylglutathione hydrolase-like"/>
    <property type="match status" value="1"/>
</dbReference>
<dbReference type="PANTHER" id="PTHR23240:SF6">
    <property type="entry name" value="DNA CROSS-LINK REPAIR 1A PROTEIN"/>
    <property type="match status" value="1"/>
</dbReference>
<proteinExistence type="inferred from homology"/>
<protein>
    <recommendedName>
        <fullName evidence="7">DNA repair metallo-beta-lactamase domain-containing protein</fullName>
    </recommendedName>
</protein>
<accession>A0AAW1SCH4</accession>
<dbReference type="SUPFAM" id="SSF56281">
    <property type="entry name" value="Metallo-hydrolase/oxidoreductase"/>
    <property type="match status" value="1"/>
</dbReference>
<dbReference type="Gene3D" id="1.10.150.50">
    <property type="entry name" value="Transcription Factor, Ets-1"/>
    <property type="match status" value="1"/>
</dbReference>
<dbReference type="PANTHER" id="PTHR23240">
    <property type="entry name" value="DNA CROSS-LINK REPAIR PROTEIN PSO2/SNM1-RELATED"/>
    <property type="match status" value="1"/>
</dbReference>
<evidence type="ECO:0000256" key="2">
    <source>
        <dbReference type="ARBA" id="ARBA00010304"/>
    </source>
</evidence>
<name>A0AAW1SCH4_9CHLO</name>
<dbReference type="FunFam" id="3.40.50.12650:FF:000001">
    <property type="entry name" value="DNA cross-link repair 1A"/>
    <property type="match status" value="1"/>
</dbReference>
<gene>
    <name evidence="8" type="ORF">WJX81_000325</name>
</gene>